<dbReference type="Proteomes" id="UP001243375">
    <property type="component" value="Unassembled WGS sequence"/>
</dbReference>
<sequence length="312" mass="34066">MSLESFFSGPFSTSQANVGAPLSNYPTVSTATSHHGQPTIRTFGPLSSGLLPVTENPASPTNAASTPSSLTISMGSNAPTQCPPSDDAAVIFENRRLACYDEFLIGWDPEDKEQLVIYVYRSNVTRGPNDWEIRVCTSYAGQTLDQAIESCQASYDSLFDLSQEIQGPIPEYVKAYIEHLTREGHVWPPTTTYVAPLPPIPTFNIPNNQQPSQFMLDWRDFWEHGGRLGVTILAPMTGGVALGSIGLFYYARRMGGMRAAWVDLERRGRELRHAVGRRLVPVPSRGNTQVPQAGFELDSLGPRTGSTTTAGV</sequence>
<accession>A0ACC2XC48</accession>
<evidence type="ECO:0000313" key="1">
    <source>
        <dbReference type="EMBL" id="KAJ9121492.1"/>
    </source>
</evidence>
<gene>
    <name evidence="1" type="ORF">QFC22_002108</name>
</gene>
<keyword evidence="2" id="KW-1185">Reference proteome</keyword>
<comment type="caution">
    <text evidence="1">The sequence shown here is derived from an EMBL/GenBank/DDBJ whole genome shotgun (WGS) entry which is preliminary data.</text>
</comment>
<protein>
    <submittedName>
        <fullName evidence="1">Uncharacterized protein</fullName>
    </submittedName>
</protein>
<dbReference type="EMBL" id="JASBWU010000005">
    <property type="protein sequence ID" value="KAJ9121492.1"/>
    <property type="molecule type" value="Genomic_DNA"/>
</dbReference>
<name>A0ACC2XC48_9TREE</name>
<evidence type="ECO:0000313" key="2">
    <source>
        <dbReference type="Proteomes" id="UP001243375"/>
    </source>
</evidence>
<organism evidence="1 2">
    <name type="scientific">Naganishia vaughanmartiniae</name>
    <dbReference type="NCBI Taxonomy" id="1424756"/>
    <lineage>
        <taxon>Eukaryota</taxon>
        <taxon>Fungi</taxon>
        <taxon>Dikarya</taxon>
        <taxon>Basidiomycota</taxon>
        <taxon>Agaricomycotina</taxon>
        <taxon>Tremellomycetes</taxon>
        <taxon>Filobasidiales</taxon>
        <taxon>Filobasidiaceae</taxon>
        <taxon>Naganishia</taxon>
    </lineage>
</organism>
<proteinExistence type="predicted"/>
<reference evidence="1" key="1">
    <citation type="submission" date="2023-04" db="EMBL/GenBank/DDBJ databases">
        <title>Draft Genome sequencing of Naganishia species isolated from polar environments using Oxford Nanopore Technology.</title>
        <authorList>
            <person name="Leo P."/>
            <person name="Venkateswaran K."/>
        </authorList>
    </citation>
    <scope>NUCLEOTIDE SEQUENCE</scope>
    <source>
        <strain evidence="1">MNA-CCFEE 5425</strain>
    </source>
</reference>